<evidence type="ECO:0000313" key="1">
    <source>
        <dbReference type="EMBL" id="EFC47624.1"/>
    </source>
</evidence>
<dbReference type="AlphaFoldDB" id="D2V6R4"/>
<dbReference type="VEuPathDB" id="AmoebaDB:NAEGRDRAFT_64533"/>
<keyword evidence="2" id="KW-1185">Reference proteome</keyword>
<dbReference type="EMBL" id="GG738854">
    <property type="protein sequence ID" value="EFC47624.1"/>
    <property type="molecule type" value="Genomic_DNA"/>
</dbReference>
<accession>D2V6R4</accession>
<dbReference type="InParanoid" id="D2V6R4"/>
<proteinExistence type="predicted"/>
<reference evidence="1 2" key="1">
    <citation type="journal article" date="2010" name="Cell">
        <title>The genome of Naegleria gruberi illuminates early eukaryotic versatility.</title>
        <authorList>
            <person name="Fritz-Laylin L.K."/>
            <person name="Prochnik S.E."/>
            <person name="Ginger M.L."/>
            <person name="Dacks J.B."/>
            <person name="Carpenter M.L."/>
            <person name="Field M.C."/>
            <person name="Kuo A."/>
            <person name="Paredez A."/>
            <person name="Chapman J."/>
            <person name="Pham J."/>
            <person name="Shu S."/>
            <person name="Neupane R."/>
            <person name="Cipriano M."/>
            <person name="Mancuso J."/>
            <person name="Tu H."/>
            <person name="Salamov A."/>
            <person name="Lindquist E."/>
            <person name="Shapiro H."/>
            <person name="Lucas S."/>
            <person name="Grigoriev I.V."/>
            <person name="Cande W.Z."/>
            <person name="Fulton C."/>
            <person name="Rokhsar D.S."/>
            <person name="Dawson S.C."/>
        </authorList>
    </citation>
    <scope>NUCLEOTIDE SEQUENCE [LARGE SCALE GENOMIC DNA]</scope>
    <source>
        <strain evidence="1 2">NEG-M</strain>
    </source>
</reference>
<organism evidence="2">
    <name type="scientific">Naegleria gruberi</name>
    <name type="common">Amoeba</name>
    <dbReference type="NCBI Taxonomy" id="5762"/>
    <lineage>
        <taxon>Eukaryota</taxon>
        <taxon>Discoba</taxon>
        <taxon>Heterolobosea</taxon>
        <taxon>Tetramitia</taxon>
        <taxon>Eutetramitia</taxon>
        <taxon>Vahlkampfiidae</taxon>
        <taxon>Naegleria</taxon>
    </lineage>
</organism>
<gene>
    <name evidence="1" type="ORF">NAEGRDRAFT_64533</name>
</gene>
<dbReference type="RefSeq" id="XP_002680368.1">
    <property type="nucleotide sequence ID" value="XM_002680322.1"/>
</dbReference>
<evidence type="ECO:0000313" key="2">
    <source>
        <dbReference type="Proteomes" id="UP000006671"/>
    </source>
</evidence>
<dbReference type="KEGG" id="ngr:NAEGRDRAFT_64533"/>
<dbReference type="GeneID" id="8861677"/>
<dbReference type="Proteomes" id="UP000006671">
    <property type="component" value="Unassembled WGS sequence"/>
</dbReference>
<sequence length="242" mass="27919">MSHNGTKLLYFEADDDEELLSNSPPSLDVYCVLSLIQERNKHKEKIIHLFHLASLRCNLYFQQQFEQNTPTTTTNYRELIHTACLLYTLISDTHALYPTPTDLCSEDHFNNLMFQAFNMFEKTFTLVKEFNANFKLTICFDETNLTQIQFPMSEFVECCLFVVSSFEKNLELVKGALETTISLFSYAKYRVGGDQSLSIFHNSCLAKCYQTMLDLLGPTETEGVRNEWKLTLDGLQDSIMSQ</sequence>
<protein>
    <submittedName>
        <fullName evidence="1">Predicted protein</fullName>
    </submittedName>
</protein>
<name>D2V6R4_NAEGR</name>